<keyword evidence="1" id="KW-1133">Transmembrane helix</keyword>
<dbReference type="RefSeq" id="WP_152187626.1">
    <property type="nucleotide sequence ID" value="NZ_WFKI01000002.1"/>
</dbReference>
<comment type="caution">
    <text evidence="2">The sequence shown here is derived from an EMBL/GenBank/DDBJ whole genome shotgun (WGS) entry which is preliminary data.</text>
</comment>
<evidence type="ECO:0000313" key="5">
    <source>
        <dbReference type="Proteomes" id="UP000472839"/>
    </source>
</evidence>
<proteinExistence type="predicted"/>
<evidence type="ECO:0000256" key="1">
    <source>
        <dbReference type="SAM" id="Phobius"/>
    </source>
</evidence>
<evidence type="ECO:0000313" key="3">
    <source>
        <dbReference type="EMBL" id="KAB7892792.1"/>
    </source>
</evidence>
<keyword evidence="4" id="KW-1185">Reference proteome</keyword>
<accession>A0A6L4WWF6</accession>
<gene>
    <name evidence="3" type="ORF">GBG18_01215</name>
    <name evidence="2" type="ORF">GBG19_01505</name>
</gene>
<evidence type="ECO:0000313" key="2">
    <source>
        <dbReference type="EMBL" id="KAB7891068.1"/>
    </source>
</evidence>
<organism evidence="2 5">
    <name type="scientific">Poseidonibacter ostreae</name>
    <dbReference type="NCBI Taxonomy" id="2654171"/>
    <lineage>
        <taxon>Bacteria</taxon>
        <taxon>Pseudomonadati</taxon>
        <taxon>Campylobacterota</taxon>
        <taxon>Epsilonproteobacteria</taxon>
        <taxon>Campylobacterales</taxon>
        <taxon>Arcobacteraceae</taxon>
        <taxon>Poseidonibacter</taxon>
    </lineage>
</organism>
<dbReference type="EMBL" id="WFKJ01000002">
    <property type="protein sequence ID" value="KAB7892792.1"/>
    <property type="molecule type" value="Genomic_DNA"/>
</dbReference>
<sequence length="72" mass="7794">MEENSIQASTLLAGAAIIVFIGHVIWAALEYKSGVNINDCLYTVGRGLVISFGISLLSGLAMYVNKKFKEED</sequence>
<keyword evidence="1" id="KW-0472">Membrane</keyword>
<dbReference type="EMBL" id="WFKK01000002">
    <property type="protein sequence ID" value="KAB7891068.1"/>
    <property type="molecule type" value="Genomic_DNA"/>
</dbReference>
<feature type="transmembrane region" description="Helical" evidence="1">
    <location>
        <begin position="6"/>
        <end position="29"/>
    </location>
</feature>
<name>A0A6L4WWF6_9BACT</name>
<evidence type="ECO:0000313" key="4">
    <source>
        <dbReference type="Proteomes" id="UP000461010"/>
    </source>
</evidence>
<feature type="transmembrane region" description="Helical" evidence="1">
    <location>
        <begin position="41"/>
        <end position="64"/>
    </location>
</feature>
<dbReference type="Proteomes" id="UP000461010">
    <property type="component" value="Unassembled WGS sequence"/>
</dbReference>
<keyword evidence="1" id="KW-0812">Transmembrane</keyword>
<reference evidence="4 5" key="1">
    <citation type="submission" date="2019-10" db="EMBL/GenBank/DDBJ databases">
        <title>Poseidonibacter ostreae sp. nov., isolated from the gut of the Ostrea denselamellosa.</title>
        <authorList>
            <person name="Choi A."/>
        </authorList>
    </citation>
    <scope>NUCLEOTIDE SEQUENCE [LARGE SCALE GENOMIC DNA]</scope>
    <source>
        <strain evidence="2 5">SJOD-M-33</strain>
        <strain evidence="3 4">SJOD-M-5</strain>
    </source>
</reference>
<dbReference type="Proteomes" id="UP000472839">
    <property type="component" value="Unassembled WGS sequence"/>
</dbReference>
<protein>
    <submittedName>
        <fullName evidence="2">Uncharacterized protein</fullName>
    </submittedName>
</protein>
<dbReference type="AlphaFoldDB" id="A0A6L4WWF6"/>